<sequence>MEIRKINWNVEFKKEMSELELYGIERVIDNYWHDETFDFDSEVLGLAYTSSSQYAMYNVCNGDFTYYDEDLREDLTISHFAVTSTGHLVMICNDRIENEFMFELV</sequence>
<name>A0A1X9SGH4_9CAUD</name>
<dbReference type="EMBL" id="KY888882">
    <property type="protein sequence ID" value="ARQ95174.1"/>
    <property type="molecule type" value="Genomic_DNA"/>
</dbReference>
<proteinExistence type="predicted"/>
<reference evidence="2" key="1">
    <citation type="submission" date="2017-04" db="EMBL/GenBank/DDBJ databases">
        <authorList>
            <person name="Abille Z."/>
            <person name="Afsharjavan R."/>
            <person name="Alms C.E."/>
            <person name="Anil A."/>
            <person name="Azuma E.A."/>
            <person name="Boateng D."/>
            <person name="Bowden K.V."/>
            <person name="Bui Q."/>
            <person name="Callaghan K.D."/>
            <person name="Canova P.N."/>
            <person name="Carter A.-G.V."/>
            <person name="Carty B."/>
            <person name="Choudhary A."/>
            <person name="Chugh K."/>
            <person name="Clark C.B."/>
            <person name="Clark J."/>
            <person name="Cortez R."/>
            <person name="Dalwadi R.M."/>
            <person name="Daou G."/>
            <person name="Das M."/>
            <person name="Dasari S."/>
            <person name="Davis E.H."/>
            <person name="Defreitas N."/>
            <person name="Demirji J."/>
            <person name="Endres C."/>
            <person name="Fakhar S."/>
            <person name="Feeley N."/>
            <person name="Flores D.C."/>
            <person name="Fowler A.R."/>
            <person name="George T."/>
            <person name="Greis H.L."/>
            <person name="Groleau D.L."/>
            <person name="Gulati J.K."/>
            <person name="Guzman W."/>
            <person name="Hallworth A.N."/>
            <person name="Hariri A."/>
            <person name="Haya V.N."/>
            <person name="Hoffman A.K."/>
            <person name="Horne B."/>
            <person name="Howard T."/>
            <person name="Iglesia A.J."/>
            <person name="Ijezie O.D."/>
            <person name="Incognito N.A."/>
            <person name="Inen J.A."/>
            <person name="Jaiswal A."/>
            <person name="Jezek R.A."/>
            <person name="Kawa A.C."/>
            <person name="Khan F."/>
            <person name="Khin A.C."/>
            <person name="Knapo J."/>
            <person name="Kong A.S."/>
            <person name="Le B.Q."/>
            <person name="Le Q.M."/>
            <person name="Le T.-H.M."/>
            <person name="Lee M."/>
            <person name="Lockwood J.L."/>
            <person name="Loto-Rojas G.S."/>
            <person name="Mantzavinos A."/>
            <person name="Martinez D.R."/>
            <person name="Meadows A.R."/>
            <person name="Mehr S."/>
            <person name="Mellon M.N."/>
            <person name="Memon S."/>
            <person name="Miller B."/>
            <person name="Min S."/>
            <person name="Mitchell L.M."/>
            <person name="Mohamed I.R."/>
            <person name="Mohammed F.O."/>
            <person name="More S."/>
            <person name="Muntaha S."/>
            <person name="Nadeem I."/>
            <person name="Ndjeumen-Njinguet A.S."/>
            <person name="Ng P."/>
            <person name="Ngu V.E."/>
            <person name="Nguyen B.N."/>
            <person name="OHern C.T."/>
            <person name="Oboh U.S."/>
            <person name="Pagano C.W."/>
            <person name="Panakal P.R."/>
            <person name="Park D.A."/>
            <person name="Parsana D."/>
            <person name="Patel P."/>
            <person name="Patel V.S."/>
            <person name="Patwardhan V.M."/>
            <person name="Pawar S.D."/>
            <person name="Payne V.R."/>
            <person name="Petricel I.M."/>
            <person name="Phillips C."/>
            <person name="Puglisi K.M."/>
            <person name="Ramaprasad G."/>
            <person name="Raza A.S."/>
            <person name="Rivera-Oven A.G."/>
            <person name="Robins E."/>
            <person name="Roeun D.C."/>
            <person name="Rostovtseva N."/>
            <person name="Sadat M."/>
            <person name="Seas A."/>
            <person name="So E.J."/>
            <person name="Sogbesan C."/>
            <person name="Strumsky L.A."/>
            <person name="Sun J.L."/>
            <person name="Sutherland H.J."/>
            <person name="Tchakounte I."/>
            <person name="Tewell J.R."/>
            <person name="Thapa D.J."/>
            <person name="Tkach Y."/>
            <person name="Tran C.D."/>
            <person name="Tran V."/>
            <person name="Vithayathil T."/>
            <person name="Vivekanandan A."/>
            <person name="Wang S.R."/>
            <person name="White E."/>
            <person name="Yang A.L."/>
            <person name="Ye D.T."/>
            <person name="Yirenkyi M."/>
            <person name="Zarb J.S."/>
            <person name="Zhang S."/>
            <person name="Zhou M.T."/>
            <person name="Cao A."/>
            <person name="Nguyen K.M."/>
            <person name="Patel K."/>
            <person name="Patel P."/>
            <person name="Pennington E."/>
            <person name="Sendze O."/>
            <person name="Zahangir S."/>
            <person name="Correa-Mendez M."/>
            <person name="Fabian M.F."/>
            <person name="Liu S."/>
            <person name="Jethmalani Y."/>
            <person name="Nunn R."/>
            <person name="Prakash A."/>
            <person name="Louise T."/>
            <person name="Russell D.A."/>
            <person name="Hatfull G.F."/>
            <person name="Erill I."/>
            <person name="Caruso S.M."/>
        </authorList>
    </citation>
    <scope>NUCLEOTIDE SEQUENCE [LARGE SCALE GENOMIC DNA]</scope>
</reference>
<dbReference type="Proteomes" id="UP000222741">
    <property type="component" value="Segment"/>
</dbReference>
<accession>A0A1X9SGH4</accession>
<protein>
    <submittedName>
        <fullName evidence="1">Uncharacterized protein</fullName>
    </submittedName>
</protein>
<evidence type="ECO:0000313" key="1">
    <source>
        <dbReference type="EMBL" id="ARQ95174.1"/>
    </source>
</evidence>
<organism evidence="1 2">
    <name type="scientific">Bacillus phage Flapjack</name>
    <dbReference type="NCBI Taxonomy" id="1983465"/>
    <lineage>
        <taxon>Viruses</taxon>
        <taxon>Duplodnaviria</taxon>
        <taxon>Heunggongvirae</taxon>
        <taxon>Uroviricota</taxon>
        <taxon>Caudoviricetes</taxon>
        <taxon>Herelleviridae</taxon>
        <taxon>Bastillevirinae</taxon>
        <taxon>Bequatrovirus</taxon>
        <taxon>Bequatrovirus spock</taxon>
    </lineage>
</organism>
<gene>
    <name evidence="1" type="ORF">FLAPJACK_263</name>
</gene>
<evidence type="ECO:0000313" key="2">
    <source>
        <dbReference type="Proteomes" id="UP000222741"/>
    </source>
</evidence>